<organism evidence="5 6">
    <name type="scientific">Paracoccus suum</name>
    <dbReference type="NCBI Taxonomy" id="2259340"/>
    <lineage>
        <taxon>Bacteria</taxon>
        <taxon>Pseudomonadati</taxon>
        <taxon>Pseudomonadota</taxon>
        <taxon>Alphaproteobacteria</taxon>
        <taxon>Rhodobacterales</taxon>
        <taxon>Paracoccaceae</taxon>
        <taxon>Paracoccus</taxon>
    </lineage>
</organism>
<dbReference type="InterPro" id="IPR000182">
    <property type="entry name" value="GNAT_dom"/>
</dbReference>
<dbReference type="Gene3D" id="3.40.630.30">
    <property type="match status" value="2"/>
</dbReference>
<name>A0A344PKM6_9RHOB</name>
<keyword evidence="2" id="KW-0012">Acyltransferase</keyword>
<feature type="domain" description="N-acetyltransferase" evidence="4">
    <location>
        <begin position="167"/>
        <end position="326"/>
    </location>
</feature>
<dbReference type="SUPFAM" id="SSF55729">
    <property type="entry name" value="Acyl-CoA N-acyltransferases (Nat)"/>
    <property type="match status" value="2"/>
</dbReference>
<evidence type="ECO:0000256" key="3">
    <source>
        <dbReference type="ARBA" id="ARBA00038502"/>
    </source>
</evidence>
<dbReference type="PANTHER" id="PTHR43792:SF8">
    <property type="entry name" value="[RIBOSOMAL PROTEIN US5]-ALANINE N-ACETYLTRANSFERASE"/>
    <property type="match status" value="1"/>
</dbReference>
<evidence type="ECO:0000259" key="4">
    <source>
        <dbReference type="PROSITE" id="PS51186"/>
    </source>
</evidence>
<evidence type="ECO:0000313" key="5">
    <source>
        <dbReference type="EMBL" id="AXC49931.1"/>
    </source>
</evidence>
<accession>A0A344PKM6</accession>
<dbReference type="KEGG" id="pars:DRW48_09705"/>
<dbReference type="EMBL" id="CP030918">
    <property type="protein sequence ID" value="AXC49931.1"/>
    <property type="molecule type" value="Genomic_DNA"/>
</dbReference>
<gene>
    <name evidence="5" type="ORF">DRW48_09705</name>
</gene>
<comment type="similarity">
    <text evidence="3">Belongs to the acetyltransferase family. RimJ subfamily.</text>
</comment>
<dbReference type="RefSeq" id="WP_114076250.1">
    <property type="nucleotide sequence ID" value="NZ_CP030918.1"/>
</dbReference>
<sequence length="338" mass="35897">MTRITLDRPRTEDIPRITAAMQAPETAQWLSSVPQPYGIADAEAFVTTTATPGEHAIRVDGTFAGMVRGGPDLGYWLTPEFQGRGIATRAAVLALSRSFAAGQSLIGAQVMDGNGPSQAVLARLGFQPVGRVQIHSPTRGVVPGTRHHLTLPEFAAAQPVHLTTERCEIGPVRETDLADLRAIATQGEVARMLFLFYPDMPEGEFATTHPEWTGLPPFRCTVRQGGRIIGSVGVGALGDGAGHMPPVFYYLTPEVAGRGIASEVVPAFCDMVLQRFGLAGLTAGVFDDNPASARVLEKAGFTRGAAMEFPTRGRSAPAAGHHFTRVASDRAADKAESE</sequence>
<dbReference type="Proteomes" id="UP000252023">
    <property type="component" value="Chromosome"/>
</dbReference>
<keyword evidence="6" id="KW-1185">Reference proteome</keyword>
<feature type="domain" description="N-acetyltransferase" evidence="4">
    <location>
        <begin position="12"/>
        <end position="152"/>
    </location>
</feature>
<proteinExistence type="inferred from homology"/>
<keyword evidence="1 5" id="KW-0808">Transferase</keyword>
<evidence type="ECO:0000256" key="1">
    <source>
        <dbReference type="ARBA" id="ARBA00022679"/>
    </source>
</evidence>
<evidence type="ECO:0000313" key="6">
    <source>
        <dbReference type="Proteomes" id="UP000252023"/>
    </source>
</evidence>
<dbReference type="OrthoDB" id="9804153at2"/>
<dbReference type="PROSITE" id="PS51186">
    <property type="entry name" value="GNAT"/>
    <property type="match status" value="2"/>
</dbReference>
<reference evidence="6" key="1">
    <citation type="submission" date="2018-07" db="EMBL/GenBank/DDBJ databases">
        <title>Genome sequencing of Paracoccus sp. SC2-6.</title>
        <authorList>
            <person name="Heo J."/>
            <person name="Kim S.-J."/>
            <person name="Kwon S.-W."/>
        </authorList>
    </citation>
    <scope>NUCLEOTIDE SEQUENCE [LARGE SCALE GENOMIC DNA]</scope>
    <source>
        <strain evidence="6">SC2-6</strain>
    </source>
</reference>
<evidence type="ECO:0000256" key="2">
    <source>
        <dbReference type="ARBA" id="ARBA00023315"/>
    </source>
</evidence>
<dbReference type="Pfam" id="PF13302">
    <property type="entry name" value="Acetyltransf_3"/>
    <property type="match status" value="2"/>
</dbReference>
<dbReference type="InterPro" id="IPR051531">
    <property type="entry name" value="N-acetyltransferase"/>
</dbReference>
<dbReference type="PANTHER" id="PTHR43792">
    <property type="entry name" value="GNAT FAMILY, PUTATIVE (AFU_ORTHOLOGUE AFUA_3G00765)-RELATED-RELATED"/>
    <property type="match status" value="1"/>
</dbReference>
<dbReference type="AlphaFoldDB" id="A0A344PKM6"/>
<protein>
    <submittedName>
        <fullName evidence="5">GNAT N-acetyltransferase</fullName>
    </submittedName>
</protein>
<dbReference type="GO" id="GO:0016747">
    <property type="term" value="F:acyltransferase activity, transferring groups other than amino-acyl groups"/>
    <property type="evidence" value="ECO:0007669"/>
    <property type="project" value="InterPro"/>
</dbReference>
<dbReference type="InterPro" id="IPR016181">
    <property type="entry name" value="Acyl_CoA_acyltransferase"/>
</dbReference>